<feature type="transmembrane region" description="Helical" evidence="1">
    <location>
        <begin position="273"/>
        <end position="293"/>
    </location>
</feature>
<feature type="transmembrane region" description="Helical" evidence="1">
    <location>
        <begin position="131"/>
        <end position="147"/>
    </location>
</feature>
<feature type="transmembrane region" description="Helical" evidence="1">
    <location>
        <begin position="34"/>
        <end position="54"/>
    </location>
</feature>
<dbReference type="EMBL" id="JXWY01000002">
    <property type="protein sequence ID" value="KIX91795.1"/>
    <property type="molecule type" value="Genomic_DNA"/>
</dbReference>
<keyword evidence="1" id="KW-1133">Transmembrane helix</keyword>
<evidence type="ECO:0000256" key="1">
    <source>
        <dbReference type="SAM" id="Phobius"/>
    </source>
</evidence>
<evidence type="ECO:0000313" key="3">
    <source>
        <dbReference type="EMBL" id="SUM58365.1"/>
    </source>
</evidence>
<evidence type="ECO:0000313" key="4">
    <source>
        <dbReference type="Proteomes" id="UP000032366"/>
    </source>
</evidence>
<feature type="transmembrane region" description="Helical" evidence="1">
    <location>
        <begin position="153"/>
        <end position="170"/>
    </location>
</feature>
<keyword evidence="4" id="KW-1185">Reference proteome</keyword>
<gene>
    <name evidence="3" type="ORF">NCTC13832_02113</name>
    <name evidence="2" type="ORF">TP70_00515</name>
</gene>
<keyword evidence="1" id="KW-0812">Transmembrane</keyword>
<organism evidence="3 5">
    <name type="scientific">Staphylococcus microti</name>
    <dbReference type="NCBI Taxonomy" id="569857"/>
    <lineage>
        <taxon>Bacteria</taxon>
        <taxon>Bacillati</taxon>
        <taxon>Bacillota</taxon>
        <taxon>Bacilli</taxon>
        <taxon>Bacillales</taxon>
        <taxon>Staphylococcaceae</taxon>
        <taxon>Staphylococcus</taxon>
    </lineage>
</organism>
<accession>A0A0D6XTM0</accession>
<dbReference type="Proteomes" id="UP000254100">
    <property type="component" value="Unassembled WGS sequence"/>
</dbReference>
<protein>
    <recommendedName>
        <fullName evidence="6">MFS transporter</fullName>
    </recommendedName>
</protein>
<reference evidence="3 5" key="2">
    <citation type="submission" date="2018-06" db="EMBL/GenBank/DDBJ databases">
        <authorList>
            <consortium name="Pathogen Informatics"/>
            <person name="Doyle S."/>
        </authorList>
    </citation>
    <scope>NUCLEOTIDE SEQUENCE [LARGE SCALE GENOMIC DNA]</scope>
    <source>
        <strain evidence="3 5">NCTC13832</strain>
    </source>
</reference>
<feature type="transmembrane region" description="Helical" evidence="1">
    <location>
        <begin position="217"/>
        <end position="238"/>
    </location>
</feature>
<name>A0A0D6XTM0_9STAP</name>
<feature type="transmembrane region" description="Helical" evidence="1">
    <location>
        <begin position="90"/>
        <end position="110"/>
    </location>
</feature>
<feature type="transmembrane region" description="Helical" evidence="1">
    <location>
        <begin position="66"/>
        <end position="84"/>
    </location>
</feature>
<evidence type="ECO:0000313" key="5">
    <source>
        <dbReference type="Proteomes" id="UP000254100"/>
    </source>
</evidence>
<feature type="transmembrane region" description="Helical" evidence="1">
    <location>
        <begin position="338"/>
        <end position="354"/>
    </location>
</feature>
<reference evidence="2 4" key="1">
    <citation type="submission" date="2015-01" db="EMBL/GenBank/DDBJ databases">
        <authorList>
            <person name="Guo J."/>
        </authorList>
    </citation>
    <scope>NUCLEOTIDE SEQUENCE [LARGE SCALE GENOMIC DNA]</scope>
    <source>
        <strain evidence="2 4">DSM 22147</strain>
    </source>
</reference>
<dbReference type="Proteomes" id="UP000032366">
    <property type="component" value="Unassembled WGS sequence"/>
</dbReference>
<feature type="transmembrane region" description="Helical" evidence="1">
    <location>
        <begin position="191"/>
        <end position="211"/>
    </location>
</feature>
<evidence type="ECO:0008006" key="6">
    <source>
        <dbReference type="Google" id="ProtNLM"/>
    </source>
</evidence>
<feature type="transmembrane region" description="Helical" evidence="1">
    <location>
        <begin position="314"/>
        <end position="332"/>
    </location>
</feature>
<proteinExistence type="predicted"/>
<sequence>MKLKHLKYLYLLTILSSSLLYAFSTTKIIASTQLSPFTIIFMSTIMEIFIYIDLNYLKTLTTLSTRAIGSIGIFIFFVIQLLFMRNLNDAIILLITYLICSILFNIYLLCLENQIVMLNGNMRNSLISITLLRNISKILGFGLGSLFQYISVWHYTFILFFTFIILRTVHMKNADTPLAPISSLKHLNHRALIVFLLCLGSVAVFTIPQLIQDLHAHGMTTYSSLAFMLPGIFSILYLKYLKDTRFNQNFNLKSMTYISLISFYLILQYWDTFIFISIIIISIIITISISIIIDIRARFIQHNTQVTLKNLLQFMNLISALSLLVFSVIALFLPDITTIILIINIVAASILVFSKHKSSEDDLST</sequence>
<keyword evidence="1" id="KW-0472">Membrane</keyword>
<dbReference type="AlphaFoldDB" id="A0A0D6XTM0"/>
<feature type="transmembrane region" description="Helical" evidence="1">
    <location>
        <begin position="250"/>
        <end position="267"/>
    </location>
</feature>
<dbReference type="EMBL" id="UHDT01000001">
    <property type="protein sequence ID" value="SUM58365.1"/>
    <property type="molecule type" value="Genomic_DNA"/>
</dbReference>
<evidence type="ECO:0000313" key="2">
    <source>
        <dbReference type="EMBL" id="KIX91795.1"/>
    </source>
</evidence>